<dbReference type="AlphaFoldDB" id="A0A1X7F1S3"/>
<gene>
    <name evidence="1" type="ORF">SAMN06295933_3589</name>
</gene>
<dbReference type="OrthoDB" id="190810at2"/>
<dbReference type="InterPro" id="IPR027417">
    <property type="entry name" value="P-loop_NTPase"/>
</dbReference>
<name>A0A1X7F1S3_9BACT</name>
<keyword evidence="2" id="KW-1185">Reference proteome</keyword>
<evidence type="ECO:0000313" key="2">
    <source>
        <dbReference type="Proteomes" id="UP000192906"/>
    </source>
</evidence>
<evidence type="ECO:0000313" key="1">
    <source>
        <dbReference type="EMBL" id="SMF44351.1"/>
    </source>
</evidence>
<dbReference type="SUPFAM" id="SSF52540">
    <property type="entry name" value="P-loop containing nucleoside triphosphate hydrolases"/>
    <property type="match status" value="1"/>
</dbReference>
<organism evidence="1 2">
    <name type="scientific">Desulfovibrio gilichinskyi</name>
    <dbReference type="NCBI Taxonomy" id="1519643"/>
    <lineage>
        <taxon>Bacteria</taxon>
        <taxon>Pseudomonadati</taxon>
        <taxon>Thermodesulfobacteriota</taxon>
        <taxon>Desulfovibrionia</taxon>
        <taxon>Desulfovibrionales</taxon>
        <taxon>Desulfovibrionaceae</taxon>
        <taxon>Desulfovibrio</taxon>
    </lineage>
</organism>
<accession>A0A1X7F1S3</accession>
<reference evidence="2" key="1">
    <citation type="submission" date="2017-04" db="EMBL/GenBank/DDBJ databases">
        <authorList>
            <person name="Varghese N."/>
            <person name="Submissions S."/>
        </authorList>
    </citation>
    <scope>NUCLEOTIDE SEQUENCE [LARGE SCALE GENOMIC DNA]</scope>
    <source>
        <strain evidence="2">K3S</strain>
    </source>
</reference>
<dbReference type="RefSeq" id="WP_085104768.1">
    <property type="nucleotide sequence ID" value="NZ_FWZU01000009.1"/>
</dbReference>
<sequence length="834" mass="97418">MASPSKVLSLTGNAHLPKRIMGTLWRNDRQKHVLLEGLSGCGKSELGKICADIWQKEHGKVFVLTGNPARSREKYYPFKNMTSSIRMGIDEFFSLKPPASVLNKFAFIYYLSSWFYQLFRFAERRNLFSLNEDIQPIVYNLIRKGRKGKVLLVLDDIQWFDESSLEFVWALLSRKYETVSPMFKNLRLLMIQRRPTQSPPFFPKAIERIYRLRVHQEYTIAPCTKDNFRDVFLELTGWDSLTDIQAIKLYNLIGPHLELIKLIGSLSDDQKSNYLNKSKNNDNRIIRCILDYKIDTMSQEADSVFYFLNTIAIMGGECKTKELRCIVEEVCDRFEECCDIVKENRFISFQDDFCKFAHDVYRKYFTPESNHQKQDIYEKHLLCIKNTAPHNYALRFVTAQKSNDTSLSKSYLFSAWLKEELQMKSSSTINVFKKEIYQYGLEGITLIVEKALRLAKNGKFSYAIEKIESAPTKIPRLIALELATLQARWMVESREVDKRKTALIYLEQILETALELQEDDVANRARFGMLYPLALTGDRMKIMQFHNQLAGNIQQKWDETKDEYWLYWMMILDGGADAYFSTKTALTHIKSASQFFGPNEGDDWPKHAAEYFKCKSNLGASYAELGDYSEAAKHTKLARNSYVRFSATIHSSSSLTDTNYIAQRFRAKEISAMEAADEQREMLHALGNSEDLSFSVNALSVYLALANKKTEAVHEIEKELRRLKQKDKVEFYPTYLLKSSLCPIKASLHSEYDAKAEWREMLKLARKIPYTDVKLYLRRHEMLADFWNEPYQCEDLLSRWDEYLFSFPPQGDSRWPSLQYGFYLPNLFFWRIHE</sequence>
<proteinExistence type="predicted"/>
<dbReference type="EMBL" id="FWZU01000009">
    <property type="protein sequence ID" value="SMF44351.1"/>
    <property type="molecule type" value="Genomic_DNA"/>
</dbReference>
<protein>
    <submittedName>
        <fullName evidence="1">AAA ATPase domain-containing protein</fullName>
    </submittedName>
</protein>
<dbReference type="Proteomes" id="UP000192906">
    <property type="component" value="Unassembled WGS sequence"/>
</dbReference>